<proteinExistence type="predicted"/>
<name>X1GD40_9ZZZZ</name>
<organism evidence="1">
    <name type="scientific">marine sediment metagenome</name>
    <dbReference type="NCBI Taxonomy" id="412755"/>
    <lineage>
        <taxon>unclassified sequences</taxon>
        <taxon>metagenomes</taxon>
        <taxon>ecological metagenomes</taxon>
    </lineage>
</organism>
<comment type="caution">
    <text evidence="1">The sequence shown here is derived from an EMBL/GenBank/DDBJ whole genome shotgun (WGS) entry which is preliminary data.</text>
</comment>
<gene>
    <name evidence="1" type="ORF">S03H2_20736</name>
</gene>
<dbReference type="EMBL" id="BARU01010963">
    <property type="protein sequence ID" value="GAH39494.1"/>
    <property type="molecule type" value="Genomic_DNA"/>
</dbReference>
<accession>X1GD40</accession>
<reference evidence="1" key="1">
    <citation type="journal article" date="2014" name="Front. Microbiol.">
        <title>High frequency of phylogenetically diverse reductive dehalogenase-homologous genes in deep subseafloor sedimentary metagenomes.</title>
        <authorList>
            <person name="Kawai M."/>
            <person name="Futagami T."/>
            <person name="Toyoda A."/>
            <person name="Takaki Y."/>
            <person name="Nishi S."/>
            <person name="Hori S."/>
            <person name="Arai W."/>
            <person name="Tsubouchi T."/>
            <person name="Morono Y."/>
            <person name="Uchiyama I."/>
            <person name="Ito T."/>
            <person name="Fujiyama A."/>
            <person name="Inagaki F."/>
            <person name="Takami H."/>
        </authorList>
    </citation>
    <scope>NUCLEOTIDE SEQUENCE</scope>
    <source>
        <strain evidence="1">Expedition CK06-06</strain>
    </source>
</reference>
<dbReference type="AlphaFoldDB" id="X1GD40"/>
<sequence>MSGYEKIVTFFNNMEENHPVSIKEIEDNTNLSWTYIKKVLFKIEDNYHLNFRKSGGTWIVWKEPGHLRRRIKDSCSQYLK</sequence>
<evidence type="ECO:0000313" key="1">
    <source>
        <dbReference type="EMBL" id="GAH39494.1"/>
    </source>
</evidence>
<protein>
    <submittedName>
        <fullName evidence="1">Uncharacterized protein</fullName>
    </submittedName>
</protein>